<comment type="caution">
    <text evidence="2">The sequence shown here is derived from an EMBL/GenBank/DDBJ whole genome shotgun (WGS) entry which is preliminary data.</text>
</comment>
<protein>
    <submittedName>
        <fullName evidence="2">Uncharacterized protein</fullName>
    </submittedName>
</protein>
<sequence length="215" mass="24077">ELYQRHRMQHWMPKLEWSAAAVLQMLIWDLAANPSHRLRLILYFYVTFVVLVGMHKCTSFALRGQPIHVRIGRGVLLCSFFLGRGLVCQPMLVTAPPDDHVTRSVQSLKMASSLTGLGMTNLSAVLALQLHTFDTLLLCTAHFIACGVWAAVALQVPSGDTLHTLIVAHSLVACVCVWQQHEQERFDRVSFEQDLLVARGMLVRGSDNMARESTQ</sequence>
<organism evidence="2 3">
    <name type="scientific">Polarella glacialis</name>
    <name type="common">Dinoflagellate</name>
    <dbReference type="NCBI Taxonomy" id="89957"/>
    <lineage>
        <taxon>Eukaryota</taxon>
        <taxon>Sar</taxon>
        <taxon>Alveolata</taxon>
        <taxon>Dinophyceae</taxon>
        <taxon>Suessiales</taxon>
        <taxon>Suessiaceae</taxon>
        <taxon>Polarella</taxon>
    </lineage>
</organism>
<proteinExistence type="predicted"/>
<feature type="transmembrane region" description="Helical" evidence="1">
    <location>
        <begin position="40"/>
        <end position="62"/>
    </location>
</feature>
<dbReference type="OrthoDB" id="426875at2759"/>
<evidence type="ECO:0000313" key="3">
    <source>
        <dbReference type="Proteomes" id="UP000654075"/>
    </source>
</evidence>
<dbReference type="EMBL" id="CAJNNV010015495">
    <property type="protein sequence ID" value="CAE8603515.1"/>
    <property type="molecule type" value="Genomic_DNA"/>
</dbReference>
<dbReference type="AlphaFoldDB" id="A0A813EQQ4"/>
<evidence type="ECO:0000256" key="1">
    <source>
        <dbReference type="SAM" id="Phobius"/>
    </source>
</evidence>
<dbReference type="Proteomes" id="UP000654075">
    <property type="component" value="Unassembled WGS sequence"/>
</dbReference>
<keyword evidence="1" id="KW-1133">Transmembrane helix</keyword>
<keyword evidence="1" id="KW-0812">Transmembrane</keyword>
<evidence type="ECO:0000313" key="2">
    <source>
        <dbReference type="EMBL" id="CAE8603515.1"/>
    </source>
</evidence>
<feature type="non-terminal residue" evidence="2">
    <location>
        <position position="1"/>
    </location>
</feature>
<gene>
    <name evidence="2" type="ORF">PGLA1383_LOCUS21723</name>
</gene>
<feature type="non-terminal residue" evidence="2">
    <location>
        <position position="215"/>
    </location>
</feature>
<name>A0A813EQQ4_POLGL</name>
<keyword evidence="1" id="KW-0472">Membrane</keyword>
<reference evidence="2" key="1">
    <citation type="submission" date="2021-02" db="EMBL/GenBank/DDBJ databases">
        <authorList>
            <person name="Dougan E. K."/>
            <person name="Rhodes N."/>
            <person name="Thang M."/>
            <person name="Chan C."/>
        </authorList>
    </citation>
    <scope>NUCLEOTIDE SEQUENCE</scope>
</reference>
<accession>A0A813EQQ4</accession>
<keyword evidence="3" id="KW-1185">Reference proteome</keyword>